<dbReference type="Pfam" id="PF00107">
    <property type="entry name" value="ADH_zinc_N"/>
    <property type="match status" value="1"/>
</dbReference>
<dbReference type="InterPro" id="IPR013149">
    <property type="entry name" value="ADH-like_C"/>
</dbReference>
<dbReference type="STRING" id="1218598.LEP1GSC060_2249"/>
<dbReference type="InterPro" id="IPR020843">
    <property type="entry name" value="ER"/>
</dbReference>
<evidence type="ECO:0000313" key="3">
    <source>
        <dbReference type="Proteomes" id="UP000012313"/>
    </source>
</evidence>
<dbReference type="GO" id="GO:0016491">
    <property type="term" value="F:oxidoreductase activity"/>
    <property type="evidence" value="ECO:0007669"/>
    <property type="project" value="InterPro"/>
</dbReference>
<dbReference type="InterPro" id="IPR052711">
    <property type="entry name" value="Zinc_ADH-like"/>
</dbReference>
<protein>
    <submittedName>
        <fullName evidence="2">Alcohol dehydrogenase, catalytic domain, GroES-like family</fullName>
    </submittedName>
</protein>
<dbReference type="SUPFAM" id="SSF51735">
    <property type="entry name" value="NAD(P)-binding Rossmann-fold domains"/>
    <property type="match status" value="1"/>
</dbReference>
<dbReference type="SUPFAM" id="SSF50129">
    <property type="entry name" value="GroES-like"/>
    <property type="match status" value="1"/>
</dbReference>
<dbReference type="SMART" id="SM00829">
    <property type="entry name" value="PKS_ER"/>
    <property type="match status" value="1"/>
</dbReference>
<evidence type="ECO:0000259" key="1">
    <source>
        <dbReference type="SMART" id="SM00829"/>
    </source>
</evidence>
<dbReference type="InterPro" id="IPR011032">
    <property type="entry name" value="GroES-like_sf"/>
</dbReference>
<dbReference type="Pfam" id="PF08240">
    <property type="entry name" value="ADH_N"/>
    <property type="match status" value="1"/>
</dbReference>
<evidence type="ECO:0000313" key="2">
    <source>
        <dbReference type="EMBL" id="EMY77777.1"/>
    </source>
</evidence>
<keyword evidence="3" id="KW-1185">Reference proteome</keyword>
<dbReference type="PANTHER" id="PTHR45033:SF2">
    <property type="entry name" value="ZINC-TYPE ALCOHOL DEHYDROGENASE-LIKE PROTEIN C1773.06C"/>
    <property type="match status" value="1"/>
</dbReference>
<gene>
    <name evidence="2" type="ORF">LEP1GSC060_2249</name>
</gene>
<sequence length="355" mass="38672">MRKNFRLNIPIRFGENTFMKVYELQNQFGLENLKISERPDPVPGHGEVLVRFRAASLNYRDYLMAIGKYNPKQKLPLIPLSDGAGEIAQTGPGVTKWKTGDKVCANFAQTWLDGAPDREMLKNTLGGPLDGTLCEYRIFGEQGLVPMPENLSFAQASTLPCAALTAYTAIVTHGNIQPGATVVVQGTGGVSIFALQFAKMMGCRVIATSSSQDKLAKVKALGADEVINYNEKTNWDREVRKMTNMKGADLIIEVGGAGTLQKSISSTKPWGTIALIGVLAGGESNNLSLFPILMQGIRIQGIIVGNKRNFEDMNAAIDTNKIKPVVDRVYSFEEAPKAFESLKAGKHFGKVCIEI</sequence>
<accession>N1WK94</accession>
<comment type="caution">
    <text evidence="2">The sequence shown here is derived from an EMBL/GenBank/DDBJ whole genome shotgun (WGS) entry which is preliminary data.</text>
</comment>
<reference evidence="2" key="1">
    <citation type="submission" date="2013-03" db="EMBL/GenBank/DDBJ databases">
        <authorList>
            <person name="Harkins D.M."/>
            <person name="Durkin A.S."/>
            <person name="Brinkac L.M."/>
            <person name="Haft D.H."/>
            <person name="Selengut J.D."/>
            <person name="Sanka R."/>
            <person name="DePew J."/>
            <person name="Purushe J."/>
            <person name="Hartskeerl R.A."/>
            <person name="Ahmed A."/>
            <person name="van der Linden H."/>
            <person name="Goris M.G.A."/>
            <person name="Vinetz J.M."/>
            <person name="Sutton G.G."/>
            <person name="Nierman W.C."/>
            <person name="Fouts D.E."/>
        </authorList>
    </citation>
    <scope>NUCLEOTIDE SEQUENCE [LARGE SCALE GENOMIC DNA]</scope>
    <source>
        <strain evidence="2">ICFT</strain>
    </source>
</reference>
<name>N1WK94_9LEPT</name>
<organism evidence="2 3">
    <name type="scientific">Leptospira weilii serovar Ranarum str. ICFT</name>
    <dbReference type="NCBI Taxonomy" id="1218598"/>
    <lineage>
        <taxon>Bacteria</taxon>
        <taxon>Pseudomonadati</taxon>
        <taxon>Spirochaetota</taxon>
        <taxon>Spirochaetia</taxon>
        <taxon>Leptospirales</taxon>
        <taxon>Leptospiraceae</taxon>
        <taxon>Leptospira</taxon>
    </lineage>
</organism>
<dbReference type="InterPro" id="IPR036291">
    <property type="entry name" value="NAD(P)-bd_dom_sf"/>
</dbReference>
<dbReference type="Proteomes" id="UP000012313">
    <property type="component" value="Unassembled WGS sequence"/>
</dbReference>
<dbReference type="InterPro" id="IPR013154">
    <property type="entry name" value="ADH-like_N"/>
</dbReference>
<dbReference type="AlphaFoldDB" id="N1WK94"/>
<dbReference type="Gene3D" id="3.90.180.10">
    <property type="entry name" value="Medium-chain alcohol dehydrogenases, catalytic domain"/>
    <property type="match status" value="1"/>
</dbReference>
<dbReference type="PANTHER" id="PTHR45033">
    <property type="match status" value="1"/>
</dbReference>
<dbReference type="EMBL" id="AOHC02000030">
    <property type="protein sequence ID" value="EMY77777.1"/>
    <property type="molecule type" value="Genomic_DNA"/>
</dbReference>
<proteinExistence type="predicted"/>
<dbReference type="Gene3D" id="3.40.50.720">
    <property type="entry name" value="NAD(P)-binding Rossmann-like Domain"/>
    <property type="match status" value="1"/>
</dbReference>
<dbReference type="CDD" id="cd08276">
    <property type="entry name" value="MDR7"/>
    <property type="match status" value="1"/>
</dbReference>
<feature type="domain" description="Enoyl reductase (ER)" evidence="1">
    <location>
        <begin position="29"/>
        <end position="353"/>
    </location>
</feature>